<dbReference type="Pfam" id="PF00488">
    <property type="entry name" value="MutS_V"/>
    <property type="match status" value="1"/>
</dbReference>
<dbReference type="CDD" id="cd03285">
    <property type="entry name" value="ABC_MSH2_euk"/>
    <property type="match status" value="1"/>
</dbReference>
<evidence type="ECO:0000256" key="11">
    <source>
        <dbReference type="ARBA" id="ARBA00025373"/>
    </source>
</evidence>
<evidence type="ECO:0000256" key="2">
    <source>
        <dbReference type="ARBA" id="ARBA00006271"/>
    </source>
</evidence>
<dbReference type="SUPFAM" id="SSF52540">
    <property type="entry name" value="P-loop containing nucleoside triphosphate hydrolases"/>
    <property type="match status" value="1"/>
</dbReference>
<dbReference type="Pfam" id="PF05190">
    <property type="entry name" value="MutS_IV"/>
    <property type="match status" value="1"/>
</dbReference>
<evidence type="ECO:0000256" key="8">
    <source>
        <dbReference type="ARBA" id="ARBA00023125"/>
    </source>
</evidence>
<dbReference type="InterPro" id="IPR032642">
    <property type="entry name" value="Msh2_ATP-bd"/>
</dbReference>
<feature type="compositionally biased region" description="Basic and acidic residues" evidence="16">
    <location>
        <begin position="873"/>
        <end position="888"/>
    </location>
</feature>
<evidence type="ECO:0000256" key="6">
    <source>
        <dbReference type="ARBA" id="ARBA00022763"/>
    </source>
</evidence>
<dbReference type="GO" id="GO:0000710">
    <property type="term" value="P:meiotic mismatch repair"/>
    <property type="evidence" value="ECO:0007669"/>
    <property type="project" value="EnsemblFungi"/>
</dbReference>
<dbReference type="FunFam" id="3.40.50.300:FF:000523">
    <property type="entry name" value="DNA mismatch repair protein"/>
    <property type="match status" value="1"/>
</dbReference>
<dbReference type="GO" id="GO:0000403">
    <property type="term" value="F:Y-form DNA binding"/>
    <property type="evidence" value="ECO:0007669"/>
    <property type="project" value="EnsemblFungi"/>
</dbReference>
<keyword evidence="19" id="KW-1185">Reference proteome</keyword>
<feature type="domain" description="DNA mismatch repair proteins mutS family" evidence="17">
    <location>
        <begin position="732"/>
        <end position="748"/>
    </location>
</feature>
<reference evidence="18 19" key="2">
    <citation type="submission" date="2015-05" db="EMBL/GenBank/DDBJ databases">
        <authorList>
            <person name="Morales-Cruz A."/>
            <person name="Amrine K.C."/>
            <person name="Cantu D."/>
        </authorList>
    </citation>
    <scope>NUCLEOTIDE SEQUENCE [LARGE SCALE GENOMIC DNA]</scope>
    <source>
        <strain evidence="18">UCRPC4</strain>
    </source>
</reference>
<dbReference type="SMART" id="SM00534">
    <property type="entry name" value="MUTSac"/>
    <property type="match status" value="1"/>
</dbReference>
<dbReference type="GO" id="GO:0032302">
    <property type="term" value="C:MutSbeta complex"/>
    <property type="evidence" value="ECO:0007669"/>
    <property type="project" value="EnsemblFungi"/>
</dbReference>
<dbReference type="GO" id="GO:0005524">
    <property type="term" value="F:ATP binding"/>
    <property type="evidence" value="ECO:0007669"/>
    <property type="project" value="UniProtKB-KW"/>
</dbReference>
<evidence type="ECO:0000256" key="9">
    <source>
        <dbReference type="ARBA" id="ARBA00023204"/>
    </source>
</evidence>
<evidence type="ECO:0000256" key="12">
    <source>
        <dbReference type="ARBA" id="ARBA00025902"/>
    </source>
</evidence>
<dbReference type="GO" id="GO:0000400">
    <property type="term" value="F:four-way junction DNA binding"/>
    <property type="evidence" value="ECO:0007669"/>
    <property type="project" value="EnsemblFungi"/>
</dbReference>
<keyword evidence="8 14" id="KW-0238">DNA-binding</keyword>
<keyword evidence="10" id="KW-0539">Nucleus</keyword>
<evidence type="ECO:0000256" key="1">
    <source>
        <dbReference type="ARBA" id="ARBA00004123"/>
    </source>
</evidence>
<dbReference type="GO" id="GO:0007534">
    <property type="term" value="P:gene conversion at mating-type locus"/>
    <property type="evidence" value="ECO:0007669"/>
    <property type="project" value="EnsemblFungi"/>
</dbReference>
<protein>
    <recommendedName>
        <fullName evidence="3">DNA mismatch repair protein MSH3</fullName>
    </recommendedName>
    <alternativeName>
        <fullName evidence="4">DNA mismatch repair protein msh3</fullName>
    </alternativeName>
</protein>
<gene>
    <name evidence="18" type="ORF">UCRPC4_g00653</name>
</gene>
<feature type="region of interest" description="Disordered" evidence="16">
    <location>
        <begin position="859"/>
        <end position="904"/>
    </location>
</feature>
<dbReference type="InterPro" id="IPR045076">
    <property type="entry name" value="MutS"/>
</dbReference>
<dbReference type="InterPro" id="IPR007695">
    <property type="entry name" value="DNA_mismatch_repair_MutS-lik_N"/>
</dbReference>
<evidence type="ECO:0000313" key="18">
    <source>
        <dbReference type="EMBL" id="KKY28172.1"/>
    </source>
</evidence>
<dbReference type="Pfam" id="PF05192">
    <property type="entry name" value="MutS_III"/>
    <property type="match status" value="1"/>
</dbReference>
<dbReference type="GO" id="GO:0006311">
    <property type="term" value="P:meiotic gene conversion"/>
    <property type="evidence" value="ECO:0007669"/>
    <property type="project" value="EnsemblFungi"/>
</dbReference>
<dbReference type="InterPro" id="IPR011184">
    <property type="entry name" value="DNA_mismatch_repair_Msh2"/>
</dbReference>
<dbReference type="InterPro" id="IPR036187">
    <property type="entry name" value="DNA_mismatch_repair_MutS_sf"/>
</dbReference>
<dbReference type="GO" id="GO:0032137">
    <property type="term" value="F:guanine/thymine mispair binding"/>
    <property type="evidence" value="ECO:0007669"/>
    <property type="project" value="EnsemblFungi"/>
</dbReference>
<dbReference type="Gene3D" id="1.10.1420.10">
    <property type="match status" value="2"/>
</dbReference>
<dbReference type="InterPro" id="IPR007696">
    <property type="entry name" value="DNA_mismatch_repair_MutS_core"/>
</dbReference>
<dbReference type="FunFam" id="3.40.1170.10:FF:000003">
    <property type="entry name" value="DNA mismatch repair protein"/>
    <property type="match status" value="1"/>
</dbReference>
<evidence type="ECO:0000256" key="10">
    <source>
        <dbReference type="ARBA" id="ARBA00023242"/>
    </source>
</evidence>
<dbReference type="Gene3D" id="3.40.50.300">
    <property type="entry name" value="P-loop containing nucleotide triphosphate hydrolases"/>
    <property type="match status" value="1"/>
</dbReference>
<organism evidence="18 19">
    <name type="scientific">Phaeomoniella chlamydospora</name>
    <name type="common">Phaeoacremonium chlamydosporum</name>
    <dbReference type="NCBI Taxonomy" id="158046"/>
    <lineage>
        <taxon>Eukaryota</taxon>
        <taxon>Fungi</taxon>
        <taxon>Dikarya</taxon>
        <taxon>Ascomycota</taxon>
        <taxon>Pezizomycotina</taxon>
        <taxon>Eurotiomycetes</taxon>
        <taxon>Chaetothyriomycetidae</taxon>
        <taxon>Phaeomoniellales</taxon>
        <taxon>Phaeomoniellaceae</taxon>
        <taxon>Phaeomoniella</taxon>
    </lineage>
</organism>
<keyword evidence="6 14" id="KW-0227">DNA damage</keyword>
<evidence type="ECO:0000256" key="14">
    <source>
        <dbReference type="RuleBase" id="RU003756"/>
    </source>
</evidence>
<dbReference type="Proteomes" id="UP000053317">
    <property type="component" value="Unassembled WGS sequence"/>
</dbReference>
<dbReference type="PROSITE" id="PS00486">
    <property type="entry name" value="DNA_MISMATCH_REPAIR_2"/>
    <property type="match status" value="1"/>
</dbReference>
<proteinExistence type="inferred from homology"/>
<evidence type="ECO:0000313" key="19">
    <source>
        <dbReference type="Proteomes" id="UP000053317"/>
    </source>
</evidence>
<dbReference type="SUPFAM" id="SSF48334">
    <property type="entry name" value="DNA repair protein MutS, domain III"/>
    <property type="match status" value="1"/>
</dbReference>
<comment type="subunit">
    <text evidence="13">Heterodimer of msh2 and msh6.</text>
</comment>
<dbReference type="OrthoDB" id="295033at2759"/>
<evidence type="ECO:0000256" key="16">
    <source>
        <dbReference type="SAM" id="MobiDB-lite"/>
    </source>
</evidence>
<comment type="subcellular location">
    <subcellularLocation>
        <location evidence="1">Nucleus</location>
    </subcellularLocation>
</comment>
<sequence length="964" mass="107342">MGSRPELKVDDEGGFIRFFRSLPNVDDCTIRVFDRGDWYSAHGQDADFVARTIYKTTAVIRTLGRSENGLPSVTMTVTVFRNLLREALFRLGKRIEIWENTGRGNWKAAKSASPGNLQDVEDELGAGGNAVESAPIILAVKVTAKAVEARNVGVCFADASVRELGVSEFLDNDLYSNFESLLIQLGVKEVLITADTTRKDVELTKLRTIADNCGVAISERPVADYGTRDIEQDLSRLLKSDKAAGMLPQADLKIAMGSAAALIKYLGVMSDPSNFGQYQLYQHDLSQYMKLDAAALRALNLMPGPRDGSKTMSLYGLLNHCKTPLGSRLLAQWLKQPLMSLEEIEKRQQLVEAFVMDTELRQTMQEEHLRSIPDLYRLAKRFQRKMANLEDVVRAYQVVIRLPGFIGSLEGVIDEQYQVPLEAQYTSKLRELSDSLVKLQEMVETTVDLEALDNHEFIIKPEFDDSLRTIRQKLESLKNKMDAEHRKASKDLDQEKDKKLFLENHRVHGWCFRLTRTEASSIRNKSSYMEISTQKNGVYFTTSSLQAYRREHDQLSAAYNRTQSSLVSEVVAVAASYTPVLESLASVLAHLDVIVSFAHVSIHAPTAYVRPKMHERGTGDTVLTEARHPCMECQDDISFITNDVSLKRNSSRFLIITGPNMGGKSTYIRTVGCIALLAQVGCFVPCSAAELTIFDCILARVGASDSQLKGVSTFMAEMLETANILKSATQDSLIIIDELGRGTSTYDGFGLAWAISEEIVKGIGAFGCFATHFHELTALADHYPDAVKNLHVVAFVGDGADQTSNDDSDHPKEKKREVTLLYRVEPGVSDQSFGIHVAELVRFPPKVINMARRKAEELEDFSSKTSSSADAHAQTHDGDADTEMKDPETTTTTTTTTTNREYSKEEIEQATTILKQLLKKWKVEVQGCEDKQTKIEKFKSLINESEEGKILKGNPFWESGVLGL</sequence>
<evidence type="ECO:0000256" key="5">
    <source>
        <dbReference type="ARBA" id="ARBA00022741"/>
    </source>
</evidence>
<evidence type="ECO:0000256" key="3">
    <source>
        <dbReference type="ARBA" id="ARBA00019000"/>
    </source>
</evidence>
<dbReference type="GO" id="GO:0030466">
    <property type="term" value="P:silent mating-type cassette heterochromatin formation"/>
    <property type="evidence" value="ECO:0007669"/>
    <property type="project" value="EnsemblFungi"/>
</dbReference>
<evidence type="ECO:0000256" key="7">
    <source>
        <dbReference type="ARBA" id="ARBA00022840"/>
    </source>
</evidence>
<keyword evidence="9 14" id="KW-0234">DNA repair</keyword>
<evidence type="ECO:0000256" key="15">
    <source>
        <dbReference type="SAM" id="Coils"/>
    </source>
</evidence>
<name>A0A0G2F018_PHACM</name>
<dbReference type="InterPro" id="IPR027417">
    <property type="entry name" value="P-loop_NTPase"/>
</dbReference>
<dbReference type="PANTHER" id="PTHR11361:SF35">
    <property type="entry name" value="DNA MISMATCH REPAIR PROTEIN MSH2"/>
    <property type="match status" value="1"/>
</dbReference>
<dbReference type="GO" id="GO:0140664">
    <property type="term" value="F:ATP-dependent DNA damage sensor activity"/>
    <property type="evidence" value="ECO:0007669"/>
    <property type="project" value="InterPro"/>
</dbReference>
<keyword evidence="5 14" id="KW-0547">Nucleotide-binding</keyword>
<dbReference type="FunFam" id="1.10.1420.10:FF:000015">
    <property type="entry name" value="DNA mismatch repair protein Msh2"/>
    <property type="match status" value="1"/>
</dbReference>
<dbReference type="Gene3D" id="3.40.1170.10">
    <property type="entry name" value="DNA repair protein MutS, domain I"/>
    <property type="match status" value="1"/>
</dbReference>
<feature type="coiled-coil region" evidence="15">
    <location>
        <begin position="467"/>
        <end position="498"/>
    </location>
</feature>
<dbReference type="InterPro" id="IPR007861">
    <property type="entry name" value="DNA_mismatch_repair_MutS_clamp"/>
</dbReference>
<dbReference type="PANTHER" id="PTHR11361">
    <property type="entry name" value="DNA MISMATCH REPAIR PROTEIN MUTS FAMILY MEMBER"/>
    <property type="match status" value="1"/>
</dbReference>
<dbReference type="InterPro" id="IPR036678">
    <property type="entry name" value="MutS_con_dom_sf"/>
</dbReference>
<comment type="caution">
    <text evidence="18">The sequence shown here is derived from an EMBL/GenBank/DDBJ whole genome shotgun (WGS) entry which is preliminary data.</text>
</comment>
<dbReference type="Gene3D" id="3.30.420.110">
    <property type="entry name" value="MutS, connector domain"/>
    <property type="match status" value="1"/>
</dbReference>
<evidence type="ECO:0000259" key="17">
    <source>
        <dbReference type="PROSITE" id="PS00486"/>
    </source>
</evidence>
<dbReference type="InterPro" id="IPR007860">
    <property type="entry name" value="DNA_mmatch_repair_MutS_con_dom"/>
</dbReference>
<dbReference type="GO" id="GO:0043111">
    <property type="term" value="P:replication fork arrest"/>
    <property type="evidence" value="ECO:0007669"/>
    <property type="project" value="EnsemblFungi"/>
</dbReference>
<dbReference type="GO" id="GO:0036297">
    <property type="term" value="P:interstrand cross-link repair"/>
    <property type="evidence" value="ECO:0007669"/>
    <property type="project" value="EnsemblFungi"/>
</dbReference>
<dbReference type="GO" id="GO:0043570">
    <property type="term" value="P:maintenance of DNA repeat elements"/>
    <property type="evidence" value="ECO:0007669"/>
    <property type="project" value="EnsemblFungi"/>
</dbReference>
<dbReference type="GO" id="GO:0000228">
    <property type="term" value="C:nuclear chromosome"/>
    <property type="evidence" value="ECO:0007669"/>
    <property type="project" value="EnsemblFungi"/>
</dbReference>
<dbReference type="Pfam" id="PF01624">
    <property type="entry name" value="MutS_I"/>
    <property type="match status" value="1"/>
</dbReference>
<evidence type="ECO:0000256" key="4">
    <source>
        <dbReference type="ARBA" id="ARBA00022151"/>
    </source>
</evidence>
<comment type="subunit">
    <text evidence="12">Heterodimer consisting of MSH2-MSH3 (MutS beta). Forms a ternary complex with MutL alpha (MLH1-PMS1).</text>
</comment>
<reference evidence="18 19" key="1">
    <citation type="submission" date="2015-05" db="EMBL/GenBank/DDBJ databases">
        <title>Distinctive expansion of gene families associated with plant cell wall degradation and secondary metabolism in the genomes of grapevine trunk pathogens.</title>
        <authorList>
            <person name="Lawrence D.P."/>
            <person name="Travadon R."/>
            <person name="Rolshausen P.E."/>
            <person name="Baumgartner K."/>
        </authorList>
    </citation>
    <scope>NUCLEOTIDE SEQUENCE [LARGE SCALE GENOMIC DNA]</scope>
    <source>
        <strain evidence="18">UCRPC4</strain>
    </source>
</reference>
<dbReference type="SMART" id="SM00533">
    <property type="entry name" value="MUTSd"/>
    <property type="match status" value="1"/>
</dbReference>
<dbReference type="GO" id="GO:0032301">
    <property type="term" value="C:MutSalpha complex"/>
    <property type="evidence" value="ECO:0007669"/>
    <property type="project" value="EnsemblFungi"/>
</dbReference>
<dbReference type="GO" id="GO:0000406">
    <property type="term" value="F:double-strand/single-strand DNA junction binding"/>
    <property type="evidence" value="ECO:0007669"/>
    <property type="project" value="EnsemblFungi"/>
</dbReference>
<comment type="similarity">
    <text evidence="2 14">Belongs to the DNA mismatch repair MutS family.</text>
</comment>
<dbReference type="GO" id="GO:0000404">
    <property type="term" value="F:heteroduplex DNA loop binding"/>
    <property type="evidence" value="ECO:0007669"/>
    <property type="project" value="EnsemblFungi"/>
</dbReference>
<keyword evidence="7" id="KW-0067">ATP-binding</keyword>
<dbReference type="GO" id="GO:0032138">
    <property type="term" value="F:single base insertion or deletion binding"/>
    <property type="evidence" value="ECO:0007669"/>
    <property type="project" value="EnsemblFungi"/>
</dbReference>
<dbReference type="FunFam" id="1.10.1420.10:FF:000017">
    <property type="entry name" value="DNA mismatch repair protein Msh2"/>
    <property type="match status" value="1"/>
</dbReference>
<accession>A0A0G2F018</accession>
<dbReference type="AlphaFoldDB" id="A0A0G2F018"/>
<comment type="function">
    <text evidence="11">Component of the post-replicative DNA mismatch repair system (MMR). Heterodimerizes with MSH2 to form MutS beta, which binds to DNA mismatches thereby initiating DNA repair. MSH3 provides substrate-binding and substrate specificity to the complex. When bound, the MutS beta heterodimer bends the DNA helix and shields approximately 20 base pairs. Acts mainly to repair insertion-deletion loops (IDLs) from 2 to 13 nucleotides in size, but can also repair base-base and single insertion-deletion mismatches that occur during replication. After mismatch binding, forms a ternary complex with the MutL alpha heterodimer, which is thought to be responsible for directing the downstream MMR events, including strand discrimination, excision, and resynthesis. ATP binding and hydrolysis play a pivotal role in mismatch repair functions.</text>
</comment>
<keyword evidence="15" id="KW-0175">Coiled coil</keyword>
<dbReference type="InterPro" id="IPR016151">
    <property type="entry name" value="DNA_mismatch_repair_MutS_N"/>
</dbReference>
<dbReference type="EMBL" id="LCWF01000015">
    <property type="protein sequence ID" value="KKY28172.1"/>
    <property type="molecule type" value="Genomic_DNA"/>
</dbReference>
<dbReference type="InterPro" id="IPR000432">
    <property type="entry name" value="DNA_mismatch_repair_MutS_C"/>
</dbReference>
<dbReference type="Pfam" id="PF05188">
    <property type="entry name" value="MutS_II"/>
    <property type="match status" value="1"/>
</dbReference>
<dbReference type="FunFam" id="3.30.420.110:FF:000002">
    <property type="entry name" value="DNA mismatch repair protein"/>
    <property type="match status" value="1"/>
</dbReference>
<feature type="compositionally biased region" description="Low complexity" evidence="16">
    <location>
        <begin position="889"/>
        <end position="898"/>
    </location>
</feature>
<evidence type="ECO:0000256" key="13">
    <source>
        <dbReference type="ARBA" id="ARBA00064337"/>
    </source>
</evidence>
<dbReference type="GO" id="GO:0016887">
    <property type="term" value="F:ATP hydrolysis activity"/>
    <property type="evidence" value="ECO:0007669"/>
    <property type="project" value="EnsemblFungi"/>
</dbReference>
<dbReference type="GO" id="GO:0000735">
    <property type="term" value="P:removal of nonhomologous ends"/>
    <property type="evidence" value="ECO:0007669"/>
    <property type="project" value="EnsemblFungi"/>
</dbReference>
<dbReference type="PIRSF" id="PIRSF005813">
    <property type="entry name" value="MSH2"/>
    <property type="match status" value="1"/>
</dbReference>